<feature type="region of interest" description="Disordered" evidence="14">
    <location>
        <begin position="192"/>
        <end position="253"/>
    </location>
</feature>
<evidence type="ECO:0000256" key="1">
    <source>
        <dbReference type="ARBA" id="ARBA00004115"/>
    </source>
</evidence>
<evidence type="ECO:0000256" key="5">
    <source>
        <dbReference type="ARBA" id="ARBA00022568"/>
    </source>
</evidence>
<keyword evidence="7 16" id="KW-0732">Signal</keyword>
<comment type="caution">
    <text evidence="17">The sequence shown here is derived from an EMBL/GenBank/DDBJ whole genome shotgun (WGS) entry which is preliminary data.</text>
</comment>
<keyword evidence="4" id="KW-0813">Transport</keyword>
<evidence type="ECO:0000256" key="7">
    <source>
        <dbReference type="ARBA" id="ARBA00022729"/>
    </source>
</evidence>
<comment type="similarity">
    <text evidence="2">Belongs to the SARAF family.</text>
</comment>
<dbReference type="OrthoDB" id="20303at2759"/>
<dbReference type="AlphaFoldDB" id="A0A9P4Q7Z2"/>
<dbReference type="InterPro" id="IPR009567">
    <property type="entry name" value="SARAF"/>
</dbReference>
<protein>
    <recommendedName>
        <fullName evidence="3">Store-operated calcium entry-associated regulatory factor</fullName>
    </recommendedName>
    <alternativeName>
        <fullName evidence="13">Transmembrane protein 66</fullName>
    </alternativeName>
</protein>
<feature type="compositionally biased region" description="Low complexity" evidence="14">
    <location>
        <begin position="302"/>
        <end position="332"/>
    </location>
</feature>
<evidence type="ECO:0000256" key="11">
    <source>
        <dbReference type="ARBA" id="ARBA00023065"/>
    </source>
</evidence>
<gene>
    <name evidence="17" type="ORF">K431DRAFT_313807</name>
</gene>
<keyword evidence="11" id="KW-0406">Ion transport</keyword>
<accession>A0A9P4Q7Z2</accession>
<comment type="subcellular location">
    <subcellularLocation>
        <location evidence="1">Endoplasmic reticulum membrane</location>
        <topology evidence="1">Single-pass type I membrane protein</topology>
    </subcellularLocation>
</comment>
<dbReference type="GO" id="GO:0006816">
    <property type="term" value="P:calcium ion transport"/>
    <property type="evidence" value="ECO:0007669"/>
    <property type="project" value="UniProtKB-KW"/>
</dbReference>
<dbReference type="Pfam" id="PF06682">
    <property type="entry name" value="SARAF"/>
    <property type="match status" value="1"/>
</dbReference>
<name>A0A9P4Q7Z2_9PEZI</name>
<feature type="compositionally biased region" description="Polar residues" evidence="14">
    <location>
        <begin position="226"/>
        <end position="249"/>
    </location>
</feature>
<dbReference type="EMBL" id="MU003806">
    <property type="protein sequence ID" value="KAF2719854.1"/>
    <property type="molecule type" value="Genomic_DNA"/>
</dbReference>
<evidence type="ECO:0000256" key="2">
    <source>
        <dbReference type="ARBA" id="ARBA00006833"/>
    </source>
</evidence>
<keyword evidence="18" id="KW-1185">Reference proteome</keyword>
<evidence type="ECO:0000313" key="17">
    <source>
        <dbReference type="EMBL" id="KAF2719854.1"/>
    </source>
</evidence>
<sequence length="340" mass="35819">MNATLQRFVASLLLLLASTSSALRHSKTKDAIKLSQVKTLTFKHGKLTTARRVDPVPQMTCVGGAAAGLYNVDVMQCKNAGAEYDTEDIQWKCSASLPPEFKLGSTDVICEGYDSSDDPYVLKGSCGVEYRLVLTELGEEKYGGRHWKKPSPSGGGESSIVIIFFWIAFISVLVYILYNIFKPRPNGGDNGRVGNNSWYPGGGGGGGPGNDPYDDPPPPYSPGGSFQTKPSSSTASRNYGTAPNSSSNGPWRPGFWTGTAAGAAAGYAFGNRNGNRTQYLPAQAGPSNWFGSGRQTSPPQPQASSRSSSGGSSGFSGPSSFPSPSGSRYQSSGFGGTSRR</sequence>
<keyword evidence="8" id="KW-0256">Endoplasmic reticulum</keyword>
<evidence type="ECO:0000256" key="6">
    <source>
        <dbReference type="ARBA" id="ARBA00022692"/>
    </source>
</evidence>
<evidence type="ECO:0000256" key="8">
    <source>
        <dbReference type="ARBA" id="ARBA00022824"/>
    </source>
</evidence>
<keyword evidence="10 15" id="KW-1133">Transmembrane helix</keyword>
<keyword evidence="6 15" id="KW-0812">Transmembrane</keyword>
<evidence type="ECO:0000256" key="3">
    <source>
        <dbReference type="ARBA" id="ARBA00016584"/>
    </source>
</evidence>
<dbReference type="PANTHER" id="PTHR15929:SF0">
    <property type="entry name" value="STORE-OPERATED CALCIUM ENTRY-ASSOCIATED REGULATORY FACTOR"/>
    <property type="match status" value="1"/>
</dbReference>
<feature type="region of interest" description="Disordered" evidence="14">
    <location>
        <begin position="267"/>
        <end position="340"/>
    </location>
</feature>
<feature type="signal peptide" evidence="16">
    <location>
        <begin position="1"/>
        <end position="22"/>
    </location>
</feature>
<dbReference type="GO" id="GO:2001256">
    <property type="term" value="P:regulation of store-operated calcium entry"/>
    <property type="evidence" value="ECO:0007669"/>
    <property type="project" value="InterPro"/>
</dbReference>
<dbReference type="PANTHER" id="PTHR15929">
    <property type="entry name" value="STORE-OPERATED CALCIUM ENTRY-ASSOCIATED REGULATORY FACTOR"/>
    <property type="match status" value="1"/>
</dbReference>
<dbReference type="Proteomes" id="UP000799441">
    <property type="component" value="Unassembled WGS sequence"/>
</dbReference>
<feature type="compositionally biased region" description="Gly residues" evidence="14">
    <location>
        <begin position="200"/>
        <end position="209"/>
    </location>
</feature>
<evidence type="ECO:0000313" key="18">
    <source>
        <dbReference type="Proteomes" id="UP000799441"/>
    </source>
</evidence>
<evidence type="ECO:0000256" key="9">
    <source>
        <dbReference type="ARBA" id="ARBA00022837"/>
    </source>
</evidence>
<feature type="compositionally biased region" description="Polar residues" evidence="14">
    <location>
        <begin position="277"/>
        <end position="296"/>
    </location>
</feature>
<evidence type="ECO:0000256" key="10">
    <source>
        <dbReference type="ARBA" id="ARBA00022989"/>
    </source>
</evidence>
<keyword evidence="12 15" id="KW-0472">Membrane</keyword>
<reference evidence="17" key="1">
    <citation type="journal article" date="2020" name="Stud. Mycol.">
        <title>101 Dothideomycetes genomes: a test case for predicting lifestyles and emergence of pathogens.</title>
        <authorList>
            <person name="Haridas S."/>
            <person name="Albert R."/>
            <person name="Binder M."/>
            <person name="Bloem J."/>
            <person name="Labutti K."/>
            <person name="Salamov A."/>
            <person name="Andreopoulos B."/>
            <person name="Baker S."/>
            <person name="Barry K."/>
            <person name="Bills G."/>
            <person name="Bluhm B."/>
            <person name="Cannon C."/>
            <person name="Castanera R."/>
            <person name="Culley D."/>
            <person name="Daum C."/>
            <person name="Ezra D."/>
            <person name="Gonzalez J."/>
            <person name="Henrissat B."/>
            <person name="Kuo A."/>
            <person name="Liang C."/>
            <person name="Lipzen A."/>
            <person name="Lutzoni F."/>
            <person name="Magnuson J."/>
            <person name="Mondo S."/>
            <person name="Nolan M."/>
            <person name="Ohm R."/>
            <person name="Pangilinan J."/>
            <person name="Park H.-J."/>
            <person name="Ramirez L."/>
            <person name="Alfaro M."/>
            <person name="Sun H."/>
            <person name="Tritt A."/>
            <person name="Yoshinaga Y."/>
            <person name="Zwiers L.-H."/>
            <person name="Turgeon B."/>
            <person name="Goodwin S."/>
            <person name="Spatafora J."/>
            <person name="Crous P."/>
            <person name="Grigoriev I."/>
        </authorList>
    </citation>
    <scope>NUCLEOTIDE SEQUENCE</scope>
    <source>
        <strain evidence="17">CBS 116435</strain>
    </source>
</reference>
<feature type="transmembrane region" description="Helical" evidence="15">
    <location>
        <begin position="159"/>
        <end position="178"/>
    </location>
</feature>
<evidence type="ECO:0000256" key="12">
    <source>
        <dbReference type="ARBA" id="ARBA00023136"/>
    </source>
</evidence>
<dbReference type="GO" id="GO:0005789">
    <property type="term" value="C:endoplasmic reticulum membrane"/>
    <property type="evidence" value="ECO:0007669"/>
    <property type="project" value="UniProtKB-SubCell"/>
</dbReference>
<evidence type="ECO:0000256" key="16">
    <source>
        <dbReference type="SAM" id="SignalP"/>
    </source>
</evidence>
<proteinExistence type="inferred from homology"/>
<feature type="chain" id="PRO_5040459649" description="Store-operated calcium entry-associated regulatory factor" evidence="16">
    <location>
        <begin position="23"/>
        <end position="340"/>
    </location>
</feature>
<keyword evidence="9" id="KW-0106">Calcium</keyword>
<feature type="compositionally biased region" description="Low complexity" evidence="14">
    <location>
        <begin position="267"/>
        <end position="276"/>
    </location>
</feature>
<evidence type="ECO:0000256" key="15">
    <source>
        <dbReference type="SAM" id="Phobius"/>
    </source>
</evidence>
<evidence type="ECO:0000256" key="14">
    <source>
        <dbReference type="SAM" id="MobiDB-lite"/>
    </source>
</evidence>
<organism evidence="17 18">
    <name type="scientific">Polychaeton citri CBS 116435</name>
    <dbReference type="NCBI Taxonomy" id="1314669"/>
    <lineage>
        <taxon>Eukaryota</taxon>
        <taxon>Fungi</taxon>
        <taxon>Dikarya</taxon>
        <taxon>Ascomycota</taxon>
        <taxon>Pezizomycotina</taxon>
        <taxon>Dothideomycetes</taxon>
        <taxon>Dothideomycetidae</taxon>
        <taxon>Capnodiales</taxon>
        <taxon>Capnodiaceae</taxon>
        <taxon>Polychaeton</taxon>
    </lineage>
</organism>
<keyword evidence="5" id="KW-0109">Calcium transport</keyword>
<evidence type="ECO:0000256" key="4">
    <source>
        <dbReference type="ARBA" id="ARBA00022448"/>
    </source>
</evidence>
<evidence type="ECO:0000256" key="13">
    <source>
        <dbReference type="ARBA" id="ARBA00031116"/>
    </source>
</evidence>